<comment type="caution">
    <text evidence="1">The sequence shown here is derived from an EMBL/GenBank/DDBJ whole genome shotgun (WGS) entry which is preliminary data.</text>
</comment>
<name>A0ABT7VTE0_9GAMM</name>
<accession>A0ABT7VTE0</accession>
<organism evidence="1 2">
    <name type="scientific">Candidatus Marithioploca araucensis</name>
    <dbReference type="NCBI Taxonomy" id="70273"/>
    <lineage>
        <taxon>Bacteria</taxon>
        <taxon>Pseudomonadati</taxon>
        <taxon>Pseudomonadota</taxon>
        <taxon>Gammaproteobacteria</taxon>
        <taxon>Thiotrichales</taxon>
        <taxon>Thiotrichaceae</taxon>
        <taxon>Candidatus Marithioploca</taxon>
    </lineage>
</organism>
<sequence>LRPQAITGKEAEERLAQIGITVNKNLIPYFCNPIFVILIENPNWFGGVKQVASRVGRSETETHQTVGKWWGSLSLYPPYIYYYIY</sequence>
<feature type="non-terminal residue" evidence="1">
    <location>
        <position position="1"/>
    </location>
</feature>
<evidence type="ECO:0000313" key="2">
    <source>
        <dbReference type="Proteomes" id="UP001171945"/>
    </source>
</evidence>
<protein>
    <submittedName>
        <fullName evidence="1">Uncharacterized protein</fullName>
    </submittedName>
</protein>
<dbReference type="Proteomes" id="UP001171945">
    <property type="component" value="Unassembled WGS sequence"/>
</dbReference>
<dbReference type="EMBL" id="JAUCGM010000311">
    <property type="protein sequence ID" value="MDM8562839.1"/>
    <property type="molecule type" value="Genomic_DNA"/>
</dbReference>
<gene>
    <name evidence="1" type="ORF">QUF54_05740</name>
</gene>
<proteinExistence type="predicted"/>
<keyword evidence="2" id="KW-1185">Reference proteome</keyword>
<reference evidence="1" key="1">
    <citation type="submission" date="2023-06" db="EMBL/GenBank/DDBJ databases">
        <title>Uncultivated large filamentous bacteria from sulfidic sediments reveal new species and different genomic features in energy metabolism and defense.</title>
        <authorList>
            <person name="Fonseca A."/>
        </authorList>
    </citation>
    <scope>NUCLEOTIDE SEQUENCE</scope>
    <source>
        <strain evidence="1">HSG4</strain>
    </source>
</reference>
<dbReference type="InterPro" id="IPR015422">
    <property type="entry name" value="PyrdxlP-dep_Trfase_small"/>
</dbReference>
<dbReference type="Gene3D" id="3.90.1150.10">
    <property type="entry name" value="Aspartate Aminotransferase, domain 1"/>
    <property type="match status" value="1"/>
</dbReference>
<evidence type="ECO:0000313" key="1">
    <source>
        <dbReference type="EMBL" id="MDM8562839.1"/>
    </source>
</evidence>